<dbReference type="EMBL" id="CP003789">
    <property type="protein sequence ID" value="AGA64472.1"/>
    <property type="molecule type" value="Genomic_DNA"/>
</dbReference>
<evidence type="ECO:0000313" key="1">
    <source>
        <dbReference type="EMBL" id="AGA64472.1"/>
    </source>
</evidence>
<accession>L0EU38</accession>
<organism evidence="1 2">
    <name type="scientific">Liberibacter crescens (strain BT-1)</name>
    <dbReference type="NCBI Taxonomy" id="1215343"/>
    <lineage>
        <taxon>Bacteria</taxon>
        <taxon>Pseudomonadati</taxon>
        <taxon>Pseudomonadota</taxon>
        <taxon>Alphaproteobacteria</taxon>
        <taxon>Hyphomicrobiales</taxon>
        <taxon>Rhizobiaceae</taxon>
        <taxon>Liberibacter</taxon>
    </lineage>
</organism>
<dbReference type="PATRIC" id="fig|1215343.11.peg.489"/>
<proteinExistence type="predicted"/>
<dbReference type="STRING" id="1215343.B488_04800"/>
<dbReference type="KEGG" id="lcc:B488_04800"/>
<dbReference type="HOGENOM" id="CLU_2974037_0_0_5"/>
<keyword evidence="2" id="KW-1185">Reference proteome</keyword>
<name>L0EU38_LIBCB</name>
<reference evidence="1 2" key="1">
    <citation type="journal article" date="2012" name="Stand. Genomic Sci.">
        <title>Complete genome sequence of Liberibacter crescens BT-1.</title>
        <authorList>
            <person name="Leonard M.T."/>
            <person name="Fagen J.R."/>
            <person name="Davis-Richardson A.G."/>
            <person name="Davis M.J."/>
            <person name="Triplett E.W."/>
        </authorList>
    </citation>
    <scope>NUCLEOTIDE SEQUENCE [LARGE SCALE GENOMIC DNA]</scope>
    <source>
        <strain evidence="1 2">BT-1</strain>
    </source>
</reference>
<protein>
    <submittedName>
        <fullName evidence="1">Uncharacterized protein</fullName>
    </submittedName>
</protein>
<gene>
    <name evidence="1" type="ordered locus">B488_04800</name>
</gene>
<dbReference type="Proteomes" id="UP000010799">
    <property type="component" value="Chromosome"/>
</dbReference>
<dbReference type="AlphaFoldDB" id="L0EU38"/>
<evidence type="ECO:0000313" key="2">
    <source>
        <dbReference type="Proteomes" id="UP000010799"/>
    </source>
</evidence>
<sequence>MMNNIAEENEKSKIKFLQKLFLDWIIGKFIDTILDNIFVKTGFIKGVSVPFFLTCCIL</sequence>